<reference evidence="10" key="1">
    <citation type="submission" date="2024-07" db="EMBL/GenBank/DDBJ databases">
        <authorList>
            <person name="Yu S.T."/>
        </authorList>
    </citation>
    <scope>NUCLEOTIDE SEQUENCE</scope>
    <source>
        <strain evidence="10">R08</strain>
    </source>
</reference>
<dbReference type="RefSeq" id="WP_369191067.1">
    <property type="nucleotide sequence ID" value="NZ_CP163431.1"/>
</dbReference>
<feature type="transmembrane region" description="Helical" evidence="7">
    <location>
        <begin position="165"/>
        <end position="184"/>
    </location>
</feature>
<feature type="region of interest" description="Disordered" evidence="8">
    <location>
        <begin position="1"/>
        <end position="24"/>
    </location>
</feature>
<keyword evidence="4 7" id="KW-0812">Transmembrane</keyword>
<evidence type="ECO:0000256" key="4">
    <source>
        <dbReference type="ARBA" id="ARBA00022692"/>
    </source>
</evidence>
<dbReference type="Pfam" id="PF00528">
    <property type="entry name" value="BPD_transp_1"/>
    <property type="match status" value="1"/>
</dbReference>
<dbReference type="InterPro" id="IPR000515">
    <property type="entry name" value="MetI-like"/>
</dbReference>
<dbReference type="AlphaFoldDB" id="A0AB39MM28"/>
<dbReference type="GO" id="GO:0005886">
    <property type="term" value="C:plasma membrane"/>
    <property type="evidence" value="ECO:0007669"/>
    <property type="project" value="UniProtKB-SubCell"/>
</dbReference>
<name>A0AB39MM28_9ACTN</name>
<dbReference type="SUPFAM" id="SSF161098">
    <property type="entry name" value="MetI-like"/>
    <property type="match status" value="1"/>
</dbReference>
<feature type="compositionally biased region" description="Polar residues" evidence="8">
    <location>
        <begin position="1"/>
        <end position="13"/>
    </location>
</feature>
<dbReference type="Gene3D" id="1.10.3720.10">
    <property type="entry name" value="MetI-like"/>
    <property type="match status" value="1"/>
</dbReference>
<evidence type="ECO:0000256" key="2">
    <source>
        <dbReference type="ARBA" id="ARBA00022448"/>
    </source>
</evidence>
<feature type="transmembrane region" description="Helical" evidence="7">
    <location>
        <begin position="98"/>
        <end position="117"/>
    </location>
</feature>
<proteinExistence type="inferred from homology"/>
<feature type="transmembrane region" description="Helical" evidence="7">
    <location>
        <begin position="129"/>
        <end position="153"/>
    </location>
</feature>
<dbReference type="InterPro" id="IPR035906">
    <property type="entry name" value="MetI-like_sf"/>
</dbReference>
<dbReference type="EMBL" id="CP163431">
    <property type="protein sequence ID" value="XDQ06018.1"/>
    <property type="molecule type" value="Genomic_DNA"/>
</dbReference>
<comment type="subcellular location">
    <subcellularLocation>
        <location evidence="1 7">Cell membrane</location>
        <topology evidence="1 7">Multi-pass membrane protein</topology>
    </subcellularLocation>
</comment>
<keyword evidence="5 7" id="KW-1133">Transmembrane helix</keyword>
<evidence type="ECO:0000256" key="3">
    <source>
        <dbReference type="ARBA" id="ARBA00022475"/>
    </source>
</evidence>
<keyword evidence="6 7" id="KW-0472">Membrane</keyword>
<dbReference type="PANTHER" id="PTHR43744">
    <property type="entry name" value="ABC TRANSPORTER PERMEASE PROTEIN MG189-RELATED-RELATED"/>
    <property type="match status" value="1"/>
</dbReference>
<evidence type="ECO:0000259" key="9">
    <source>
        <dbReference type="PROSITE" id="PS50928"/>
    </source>
</evidence>
<dbReference type="PANTHER" id="PTHR43744:SF12">
    <property type="entry name" value="ABC TRANSPORTER PERMEASE PROTEIN MG189-RELATED"/>
    <property type="match status" value="1"/>
</dbReference>
<comment type="similarity">
    <text evidence="7">Belongs to the binding-protein-dependent transport system permease family.</text>
</comment>
<gene>
    <name evidence="10" type="ORF">AB5J58_40235</name>
</gene>
<feature type="transmembrane region" description="Helical" evidence="7">
    <location>
        <begin position="32"/>
        <end position="57"/>
    </location>
</feature>
<accession>A0AB39MM28</accession>
<keyword evidence="2 7" id="KW-0813">Transport</keyword>
<keyword evidence="3" id="KW-1003">Cell membrane</keyword>
<feature type="transmembrane region" description="Helical" evidence="7">
    <location>
        <begin position="205"/>
        <end position="227"/>
    </location>
</feature>
<feature type="transmembrane region" description="Helical" evidence="7">
    <location>
        <begin position="266"/>
        <end position="285"/>
    </location>
</feature>
<organism evidence="10">
    <name type="scientific">Streptomyces sp. R08</name>
    <dbReference type="NCBI Taxonomy" id="3238624"/>
    <lineage>
        <taxon>Bacteria</taxon>
        <taxon>Bacillati</taxon>
        <taxon>Actinomycetota</taxon>
        <taxon>Actinomycetes</taxon>
        <taxon>Kitasatosporales</taxon>
        <taxon>Streptomycetaceae</taxon>
        <taxon>Streptomyces</taxon>
    </lineage>
</organism>
<evidence type="ECO:0000256" key="8">
    <source>
        <dbReference type="SAM" id="MobiDB-lite"/>
    </source>
</evidence>
<evidence type="ECO:0000256" key="6">
    <source>
        <dbReference type="ARBA" id="ARBA00023136"/>
    </source>
</evidence>
<evidence type="ECO:0000256" key="7">
    <source>
        <dbReference type="RuleBase" id="RU363032"/>
    </source>
</evidence>
<feature type="domain" description="ABC transmembrane type-1" evidence="9">
    <location>
        <begin position="94"/>
        <end position="285"/>
    </location>
</feature>
<dbReference type="CDD" id="cd06261">
    <property type="entry name" value="TM_PBP2"/>
    <property type="match status" value="1"/>
</dbReference>
<evidence type="ECO:0000256" key="5">
    <source>
        <dbReference type="ARBA" id="ARBA00022989"/>
    </source>
</evidence>
<evidence type="ECO:0000256" key="1">
    <source>
        <dbReference type="ARBA" id="ARBA00004651"/>
    </source>
</evidence>
<dbReference type="GO" id="GO:0055085">
    <property type="term" value="P:transmembrane transport"/>
    <property type="evidence" value="ECO:0007669"/>
    <property type="project" value="InterPro"/>
</dbReference>
<evidence type="ECO:0000313" key="10">
    <source>
        <dbReference type="EMBL" id="XDQ06018.1"/>
    </source>
</evidence>
<dbReference type="PROSITE" id="PS50928">
    <property type="entry name" value="ABC_TM1"/>
    <property type="match status" value="1"/>
</dbReference>
<sequence>MTTTYAPAPTRQTRAASPHRAARGRAGRRKTLIWIAEHAIAVGLACAFIGPIVFIFLTSLMTDGQSLTTSLWPHHWQWSNYRTVFSTAPIGTWLANTVLYAVAATAATLLSSVPIAYALARLRFKGRNVAFLCVITMMMLPPQVLVIPMYLMWARFHLTGTIWPLVLPSLFGDAFSVFLLRQFLLTVPEDYLNAARIDGCGELRVLTRVVLPMMRPALVAVGLFSFFNAWNDYYGPLIYTGETPAHWTLALGLATFKTSHAVQWNLTMAATLIAMAPVIIVFFFAQKAFIEGVTLTGVKG</sequence>
<protein>
    <submittedName>
        <fullName evidence="10">Carbohydrate ABC transporter permease</fullName>
    </submittedName>
</protein>